<protein>
    <recommendedName>
        <fullName evidence="3">Phage protein</fullName>
    </recommendedName>
</protein>
<gene>
    <name evidence="1" type="ORF">B4167_2236</name>
</gene>
<proteinExistence type="predicted"/>
<dbReference type="EMBL" id="JXLU01000050">
    <property type="protein sequence ID" value="KIO73312.1"/>
    <property type="molecule type" value="Genomic_DNA"/>
</dbReference>
<comment type="caution">
    <text evidence="1">The sequence shown here is derived from an EMBL/GenBank/DDBJ whole genome shotgun (WGS) entry which is preliminary data.</text>
</comment>
<sequence>MTNEFNKEECIKNVGKWLGNEDLEELPHYDTINDFLARVNPAELERIRIDMIKKLFKKRCFDSYRINGEYWGIAIDGTGIFTFDKKHCEHCLKRERKYIDKETGEEKTKTIYMHHVLEAKLIVGNMVLSVTLRVY</sequence>
<evidence type="ECO:0000313" key="2">
    <source>
        <dbReference type="Proteomes" id="UP000032076"/>
    </source>
</evidence>
<evidence type="ECO:0000313" key="1">
    <source>
        <dbReference type="EMBL" id="KIO73312.1"/>
    </source>
</evidence>
<accession>A0ABD4AAH9</accession>
<organism evidence="1 2">
    <name type="scientific">Caldibacillus thermoamylovorans</name>
    <dbReference type="NCBI Taxonomy" id="35841"/>
    <lineage>
        <taxon>Bacteria</taxon>
        <taxon>Bacillati</taxon>
        <taxon>Bacillota</taxon>
        <taxon>Bacilli</taxon>
        <taxon>Bacillales</taxon>
        <taxon>Bacillaceae</taxon>
        <taxon>Caldibacillus</taxon>
    </lineage>
</organism>
<dbReference type="Proteomes" id="UP000032076">
    <property type="component" value="Unassembled WGS sequence"/>
</dbReference>
<evidence type="ECO:0008006" key="3">
    <source>
        <dbReference type="Google" id="ProtNLM"/>
    </source>
</evidence>
<reference evidence="1 2" key="1">
    <citation type="submission" date="2015-01" db="EMBL/GenBank/DDBJ databases">
        <title>Draft Genome Sequences of Four Bacillus thermoamylovorans Strains, Isolated From Food Products.</title>
        <authorList>
            <person name="Krawcyk A.O."/>
            <person name="Berendsen E.M."/>
            <person name="Eijlander R.T."/>
            <person name="de Jong A."/>
            <person name="Wells-Bennik M."/>
            <person name="Kuipers O.P."/>
        </authorList>
    </citation>
    <scope>NUCLEOTIDE SEQUENCE [LARGE SCALE GENOMIC DNA]</scope>
    <source>
        <strain evidence="1 2">B4167</strain>
    </source>
</reference>
<name>A0ABD4AAH9_9BACI</name>
<dbReference type="AlphaFoldDB" id="A0ABD4AAH9"/>